<gene>
    <name evidence="1" type="ORF">PXEA_LOCUS15310</name>
</gene>
<evidence type="ECO:0000313" key="1">
    <source>
        <dbReference type="EMBL" id="VEL21870.1"/>
    </source>
</evidence>
<organism evidence="1 2">
    <name type="scientific">Protopolystoma xenopodis</name>
    <dbReference type="NCBI Taxonomy" id="117903"/>
    <lineage>
        <taxon>Eukaryota</taxon>
        <taxon>Metazoa</taxon>
        <taxon>Spiralia</taxon>
        <taxon>Lophotrochozoa</taxon>
        <taxon>Platyhelminthes</taxon>
        <taxon>Monogenea</taxon>
        <taxon>Polyopisthocotylea</taxon>
        <taxon>Polystomatidea</taxon>
        <taxon>Polystomatidae</taxon>
        <taxon>Protopolystoma</taxon>
    </lineage>
</organism>
<protein>
    <submittedName>
        <fullName evidence="1">Uncharacterized protein</fullName>
    </submittedName>
</protein>
<comment type="caution">
    <text evidence="1">The sequence shown here is derived from an EMBL/GenBank/DDBJ whole genome shotgun (WGS) entry which is preliminary data.</text>
</comment>
<evidence type="ECO:0000313" key="2">
    <source>
        <dbReference type="Proteomes" id="UP000784294"/>
    </source>
</evidence>
<name>A0A3S5FDY2_9PLAT</name>
<sequence>MKEIDEVASPNFQWAIIVKLNKSSVTNDLKINDEVNTEGGSSPLIGGMCIGRAAYSKALITAPLMEVLQLLHNTEVGSGYCMK</sequence>
<dbReference type="AlphaFoldDB" id="A0A3S5FDY2"/>
<dbReference type="EMBL" id="CAAALY010053524">
    <property type="protein sequence ID" value="VEL21870.1"/>
    <property type="molecule type" value="Genomic_DNA"/>
</dbReference>
<keyword evidence="2" id="KW-1185">Reference proteome</keyword>
<dbReference type="Proteomes" id="UP000784294">
    <property type="component" value="Unassembled WGS sequence"/>
</dbReference>
<accession>A0A3S5FDY2</accession>
<reference evidence="1" key="1">
    <citation type="submission" date="2018-11" db="EMBL/GenBank/DDBJ databases">
        <authorList>
            <consortium name="Pathogen Informatics"/>
        </authorList>
    </citation>
    <scope>NUCLEOTIDE SEQUENCE</scope>
</reference>
<proteinExistence type="predicted"/>